<feature type="signal peptide" evidence="1">
    <location>
        <begin position="1"/>
        <end position="18"/>
    </location>
</feature>
<keyword evidence="1" id="KW-0732">Signal</keyword>
<evidence type="ECO:0008006" key="4">
    <source>
        <dbReference type="Google" id="ProtNLM"/>
    </source>
</evidence>
<protein>
    <recommendedName>
        <fullName evidence="4">Secreted protein</fullName>
    </recommendedName>
</protein>
<gene>
    <name evidence="2" type="ORF">GDO78_016530</name>
</gene>
<accession>A0A8J6JZ33</accession>
<reference evidence="2" key="1">
    <citation type="thesis" date="2020" institute="ProQuest LLC" country="789 East Eisenhower Parkway, Ann Arbor, MI, USA">
        <title>Comparative Genomics and Chromosome Evolution.</title>
        <authorList>
            <person name="Mudd A.B."/>
        </authorList>
    </citation>
    <scope>NUCLEOTIDE SEQUENCE</scope>
    <source>
        <strain evidence="2">HN-11 Male</strain>
        <tissue evidence="2">Kidney and liver</tissue>
    </source>
</reference>
<name>A0A8J6JZ33_ELECQ</name>
<organism evidence="2 3">
    <name type="scientific">Eleutherodactylus coqui</name>
    <name type="common">Puerto Rican coqui</name>
    <dbReference type="NCBI Taxonomy" id="57060"/>
    <lineage>
        <taxon>Eukaryota</taxon>
        <taxon>Metazoa</taxon>
        <taxon>Chordata</taxon>
        <taxon>Craniata</taxon>
        <taxon>Vertebrata</taxon>
        <taxon>Euteleostomi</taxon>
        <taxon>Amphibia</taxon>
        <taxon>Batrachia</taxon>
        <taxon>Anura</taxon>
        <taxon>Neobatrachia</taxon>
        <taxon>Hyloidea</taxon>
        <taxon>Eleutherodactylidae</taxon>
        <taxon>Eleutherodactylinae</taxon>
        <taxon>Eleutherodactylus</taxon>
        <taxon>Eleutherodactylus</taxon>
    </lineage>
</organism>
<evidence type="ECO:0000313" key="2">
    <source>
        <dbReference type="EMBL" id="KAG9472850.1"/>
    </source>
</evidence>
<sequence>MTFLLFTGVISFLQTVHVFTNCSPGVPRSPSPNSVCFTTCVLFLQFFISATGCWTTPLCFLCTRVRFPASLSGIFHKPFSFVLPSVSSSRLNSWRTFGTALFL</sequence>
<proteinExistence type="predicted"/>
<keyword evidence="3" id="KW-1185">Reference proteome</keyword>
<evidence type="ECO:0000256" key="1">
    <source>
        <dbReference type="SAM" id="SignalP"/>
    </source>
</evidence>
<comment type="caution">
    <text evidence="2">The sequence shown here is derived from an EMBL/GenBank/DDBJ whole genome shotgun (WGS) entry which is preliminary data.</text>
</comment>
<feature type="chain" id="PRO_5035271576" description="Secreted protein" evidence="1">
    <location>
        <begin position="19"/>
        <end position="103"/>
    </location>
</feature>
<dbReference type="AlphaFoldDB" id="A0A8J6JZ33"/>
<dbReference type="Proteomes" id="UP000770717">
    <property type="component" value="Unassembled WGS sequence"/>
</dbReference>
<evidence type="ECO:0000313" key="3">
    <source>
        <dbReference type="Proteomes" id="UP000770717"/>
    </source>
</evidence>
<dbReference type="EMBL" id="WNTK01000033">
    <property type="protein sequence ID" value="KAG9472850.1"/>
    <property type="molecule type" value="Genomic_DNA"/>
</dbReference>